<dbReference type="RefSeq" id="WP_261514902.1">
    <property type="nucleotide sequence ID" value="NZ_JAODNV010000007.1"/>
</dbReference>
<dbReference type="EMBL" id="JAODNV010000007">
    <property type="protein sequence ID" value="MCT8990055.1"/>
    <property type="molecule type" value="Genomic_DNA"/>
</dbReference>
<dbReference type="NCBIfam" id="TIGR02017">
    <property type="entry name" value="hutG_amidohyd"/>
    <property type="match status" value="1"/>
</dbReference>
<reference evidence="1" key="1">
    <citation type="submission" date="2022-08" db="EMBL/GenBank/DDBJ databases">
        <title>Chelativorans sichuanense sp. nov., a paraffin oil-degrading bacterium isolated from a mixture of oil-based drill cuttings and paddy soil.</title>
        <authorList>
            <person name="Yu J."/>
            <person name="Liu H."/>
            <person name="Chen Q."/>
        </authorList>
    </citation>
    <scope>NUCLEOTIDE SEQUENCE</scope>
    <source>
        <strain evidence="1">SCAU 2101</strain>
    </source>
</reference>
<gene>
    <name evidence="1" type="primary">hutG</name>
    <name evidence="1" type="ORF">NYR54_07075</name>
</gene>
<dbReference type="InterPro" id="IPR010247">
    <property type="entry name" value="HutG_amidohyd"/>
</dbReference>
<dbReference type="SUPFAM" id="SSF53187">
    <property type="entry name" value="Zn-dependent exopeptidases"/>
    <property type="match status" value="1"/>
</dbReference>
<organism evidence="1 2">
    <name type="scientific">Chelativorans petroleitrophicus</name>
    <dbReference type="NCBI Taxonomy" id="2975484"/>
    <lineage>
        <taxon>Bacteria</taxon>
        <taxon>Pseudomonadati</taxon>
        <taxon>Pseudomonadota</taxon>
        <taxon>Alphaproteobacteria</taxon>
        <taxon>Hyphomicrobiales</taxon>
        <taxon>Phyllobacteriaceae</taxon>
        <taxon>Chelativorans</taxon>
    </lineage>
</organism>
<protein>
    <submittedName>
        <fullName evidence="1">N-formylglutamate deformylase</fullName>
        <ecNumber evidence="1">3.5.1.68</ecNumber>
    </submittedName>
</protein>
<dbReference type="AlphaFoldDB" id="A0A9X2X6Y4"/>
<dbReference type="EC" id="3.5.1.68" evidence="1"/>
<dbReference type="Pfam" id="PF05013">
    <property type="entry name" value="FGase"/>
    <property type="match status" value="1"/>
</dbReference>
<comment type="caution">
    <text evidence="1">The sequence shown here is derived from an EMBL/GenBank/DDBJ whole genome shotgun (WGS) entry which is preliminary data.</text>
</comment>
<keyword evidence="1" id="KW-0378">Hydrolase</keyword>
<name>A0A9X2X6Y4_9HYPH</name>
<keyword evidence="2" id="KW-1185">Reference proteome</keyword>
<dbReference type="GO" id="GO:0050129">
    <property type="term" value="F:N-formylglutamate deformylase activity"/>
    <property type="evidence" value="ECO:0007669"/>
    <property type="project" value="UniProtKB-EC"/>
</dbReference>
<evidence type="ECO:0000313" key="2">
    <source>
        <dbReference type="Proteomes" id="UP001149009"/>
    </source>
</evidence>
<sequence>MKPVEVVEGTSPIILGFPHTGTHVPEDIWARLNDEGRRLRDTDWHIHRLYSGLLAGATTVRATFHRYVIDANRDPTGKSLYPGQNTTGLVPLTDFDNQPIWREEPDEEEIARRLAAFHRPYHEALEAQIERVKKLHGIAVLYDCHSIRSRCPFLFEGTLPDFNIGTDGGRTCAPAFERATVEICAAADGYTHVVNGRFRGGWTTRHYGRPQEGMHAIQMELAQHTHLESESEPFAYDEEKAERLRVHLRAVLERLEEIALSMKEETR</sequence>
<dbReference type="InterPro" id="IPR007709">
    <property type="entry name" value="N-FG_amidohydro"/>
</dbReference>
<dbReference type="Proteomes" id="UP001149009">
    <property type="component" value="Unassembled WGS sequence"/>
</dbReference>
<evidence type="ECO:0000313" key="1">
    <source>
        <dbReference type="EMBL" id="MCT8990055.1"/>
    </source>
</evidence>
<proteinExistence type="predicted"/>
<dbReference type="Gene3D" id="3.40.630.40">
    <property type="entry name" value="Zn-dependent exopeptidases"/>
    <property type="match status" value="1"/>
</dbReference>
<accession>A0A9X2X6Y4</accession>